<comment type="caution">
    <text evidence="1">The sequence shown here is derived from an EMBL/GenBank/DDBJ whole genome shotgun (WGS) entry which is preliminary data.</text>
</comment>
<evidence type="ECO:0000313" key="2">
    <source>
        <dbReference type="Proteomes" id="UP000005519"/>
    </source>
</evidence>
<dbReference type="HOGENOM" id="CLU_1309155_0_0_6"/>
<sequence length="210" mass="24269">MSKETKKVFEDSLRDKFKARFAKDKHIKVKKNKITIDKSANGRGELYLQYSVSGKGYILHVSVDLPEFTNFLEMHEVNYKTRSSPIGAKSFAYSLLTVNKSDENNFSGDDYGTVRLPDTLDEVPAVVDYVYDKIMTIYVERIMDILLYKENAIYNVVKHPVNYSYPFLFIVFILIKNNIKKIDGVDLWVLAADSNFGNIEFNQNFLKQMS</sequence>
<gene>
    <name evidence="1" type="ORF">HMPREF0621_0221</name>
</gene>
<evidence type="ECO:0008006" key="3">
    <source>
        <dbReference type="Google" id="ProtNLM"/>
    </source>
</evidence>
<evidence type="ECO:0000313" key="1">
    <source>
        <dbReference type="EMBL" id="EEX51417.1"/>
    </source>
</evidence>
<dbReference type="OrthoDB" id="7065152at2"/>
<dbReference type="Proteomes" id="UP000005519">
    <property type="component" value="Unassembled WGS sequence"/>
</dbReference>
<name>C9PMJ7_9PAST</name>
<dbReference type="STRING" id="667128.HMPREF0621_0221"/>
<dbReference type="AlphaFoldDB" id="C9PMJ7"/>
<protein>
    <recommendedName>
        <fullName evidence="3">DUF4304 domain-containing protein</fullName>
    </recommendedName>
</protein>
<accession>C9PMJ7</accession>
<proteinExistence type="predicted"/>
<keyword evidence="2" id="KW-1185">Reference proteome</keyword>
<dbReference type="RefSeq" id="WP_005765218.1">
    <property type="nucleotide sequence ID" value="NZ_GG704815.1"/>
</dbReference>
<dbReference type="EMBL" id="ACZR01000001">
    <property type="protein sequence ID" value="EEX51417.1"/>
    <property type="molecule type" value="Genomic_DNA"/>
</dbReference>
<organism evidence="1 2">
    <name type="scientific">Pasteurella dagmatis ATCC 43325</name>
    <dbReference type="NCBI Taxonomy" id="667128"/>
    <lineage>
        <taxon>Bacteria</taxon>
        <taxon>Pseudomonadati</taxon>
        <taxon>Pseudomonadota</taxon>
        <taxon>Gammaproteobacteria</taxon>
        <taxon>Pasteurellales</taxon>
        <taxon>Pasteurellaceae</taxon>
        <taxon>Pasteurella</taxon>
    </lineage>
</organism>
<reference evidence="1 2" key="1">
    <citation type="submission" date="2009-10" db="EMBL/GenBank/DDBJ databases">
        <authorList>
            <person name="Muzny D."/>
            <person name="Qin X."/>
            <person name="Deng J."/>
            <person name="Jiang H."/>
            <person name="Liu Y."/>
            <person name="Qu J."/>
            <person name="Song X.-Z."/>
            <person name="Zhang L."/>
            <person name="Thornton R."/>
            <person name="Coyle M."/>
            <person name="Francisco L."/>
            <person name="Jackson L."/>
            <person name="Javaid M."/>
            <person name="Korchina V."/>
            <person name="Kovar C."/>
            <person name="Mata R."/>
            <person name="Mathew T."/>
            <person name="Ngo R."/>
            <person name="Nguyen L."/>
            <person name="Nguyen N."/>
            <person name="Okwuonu G."/>
            <person name="Ongeri F."/>
            <person name="Pham C."/>
            <person name="Simmons D."/>
            <person name="Wilczek-Boney K."/>
            <person name="Hale W."/>
            <person name="Jakkamsetti A."/>
            <person name="Pham P."/>
            <person name="Ruth R."/>
            <person name="San Lucas F."/>
            <person name="Warren J."/>
            <person name="Zhang J."/>
            <person name="Zhao Z."/>
            <person name="Zhou C."/>
            <person name="Zhu D."/>
            <person name="Lee S."/>
            <person name="Bess C."/>
            <person name="Blankenburg K."/>
            <person name="Forbes L."/>
            <person name="Fu Q."/>
            <person name="Gubbala S."/>
            <person name="Hirani K."/>
            <person name="Jayaseelan J.C."/>
            <person name="Lara F."/>
            <person name="Munidasa M."/>
            <person name="Palculict T."/>
            <person name="Patil S."/>
            <person name="Pu L.-L."/>
            <person name="Saada N."/>
            <person name="Tang L."/>
            <person name="Weissenberger G."/>
            <person name="Zhu Y."/>
            <person name="Hemphill L."/>
            <person name="Shang Y."/>
            <person name="Youmans B."/>
            <person name="Ayvaz T."/>
            <person name="Ross M."/>
            <person name="Santibanez J."/>
            <person name="Aqrawi P."/>
            <person name="Gross S."/>
            <person name="Joshi V."/>
            <person name="Fowler G."/>
            <person name="Nazareth L."/>
            <person name="Reid J."/>
            <person name="Worley K."/>
            <person name="Petrosino J."/>
            <person name="Highlander S."/>
            <person name="Gibbs R."/>
        </authorList>
    </citation>
    <scope>NUCLEOTIDE SEQUENCE [LARGE SCALE GENOMIC DNA]</scope>
    <source>
        <strain evidence="1 2">ATCC 43325</strain>
    </source>
</reference>